<dbReference type="EMBL" id="GGEC01046965">
    <property type="protein sequence ID" value="MBX27449.1"/>
    <property type="molecule type" value="Transcribed_RNA"/>
</dbReference>
<accession>A0A2P2MB40</accession>
<proteinExistence type="predicted"/>
<sequence>MGRMKGPQWSDSEVEKFSWVLQALLLLPHLRLDLAIA</sequence>
<reference evidence="1" key="1">
    <citation type="submission" date="2018-02" db="EMBL/GenBank/DDBJ databases">
        <title>Rhizophora mucronata_Transcriptome.</title>
        <authorList>
            <person name="Meera S.P."/>
            <person name="Sreeshan A."/>
            <person name="Augustine A."/>
        </authorList>
    </citation>
    <scope>NUCLEOTIDE SEQUENCE</scope>
    <source>
        <tissue evidence="1">Leaf</tissue>
    </source>
</reference>
<organism evidence="1">
    <name type="scientific">Rhizophora mucronata</name>
    <name type="common">Asiatic mangrove</name>
    <dbReference type="NCBI Taxonomy" id="61149"/>
    <lineage>
        <taxon>Eukaryota</taxon>
        <taxon>Viridiplantae</taxon>
        <taxon>Streptophyta</taxon>
        <taxon>Embryophyta</taxon>
        <taxon>Tracheophyta</taxon>
        <taxon>Spermatophyta</taxon>
        <taxon>Magnoliopsida</taxon>
        <taxon>eudicotyledons</taxon>
        <taxon>Gunneridae</taxon>
        <taxon>Pentapetalae</taxon>
        <taxon>rosids</taxon>
        <taxon>fabids</taxon>
        <taxon>Malpighiales</taxon>
        <taxon>Rhizophoraceae</taxon>
        <taxon>Rhizophora</taxon>
    </lineage>
</organism>
<protein>
    <submittedName>
        <fullName evidence="1">Uncharacterized protein</fullName>
    </submittedName>
</protein>
<dbReference type="AlphaFoldDB" id="A0A2P2MB40"/>
<name>A0A2P2MB40_RHIMU</name>
<evidence type="ECO:0000313" key="1">
    <source>
        <dbReference type="EMBL" id="MBX27449.1"/>
    </source>
</evidence>